<keyword evidence="8" id="KW-1185">Reference proteome</keyword>
<dbReference type="Gene3D" id="3.30.565.10">
    <property type="entry name" value="Histidine kinase-like ATPase, C-terminal domain"/>
    <property type="match status" value="1"/>
</dbReference>
<dbReference type="SMART" id="SM00448">
    <property type="entry name" value="REC"/>
    <property type="match status" value="1"/>
</dbReference>
<evidence type="ECO:0000259" key="5">
    <source>
        <dbReference type="PROSITE" id="PS50109"/>
    </source>
</evidence>
<dbReference type="EMBL" id="CP012333">
    <property type="protein sequence ID" value="AKU97051.1"/>
    <property type="molecule type" value="Genomic_DNA"/>
</dbReference>
<comment type="catalytic activity">
    <reaction evidence="1">
        <text>ATP + protein L-histidine = ADP + protein N-phospho-L-histidine.</text>
        <dbReference type="EC" id="2.7.13.3"/>
    </reaction>
</comment>
<dbReference type="InterPro" id="IPR004358">
    <property type="entry name" value="Sig_transdc_His_kin-like_C"/>
</dbReference>
<dbReference type="PANTHER" id="PTHR43065">
    <property type="entry name" value="SENSOR HISTIDINE KINASE"/>
    <property type="match status" value="1"/>
</dbReference>
<keyword evidence="7" id="KW-0808">Transferase</keyword>
<dbReference type="KEGG" id="llu:AKJ09_03715"/>
<dbReference type="InterPro" id="IPR005467">
    <property type="entry name" value="His_kinase_dom"/>
</dbReference>
<organism evidence="7 8">
    <name type="scientific">Labilithrix luteola</name>
    <dbReference type="NCBI Taxonomy" id="1391654"/>
    <lineage>
        <taxon>Bacteria</taxon>
        <taxon>Pseudomonadati</taxon>
        <taxon>Myxococcota</taxon>
        <taxon>Polyangia</taxon>
        <taxon>Polyangiales</taxon>
        <taxon>Labilitrichaceae</taxon>
        <taxon>Labilithrix</taxon>
    </lineage>
</organism>
<dbReference type="Pfam" id="PF00512">
    <property type="entry name" value="HisKA"/>
    <property type="match status" value="1"/>
</dbReference>
<accession>A0A0K1PUJ7</accession>
<dbReference type="Pfam" id="PF00072">
    <property type="entry name" value="Response_reg"/>
    <property type="match status" value="1"/>
</dbReference>
<reference evidence="7 8" key="1">
    <citation type="submission" date="2015-08" db="EMBL/GenBank/DDBJ databases">
        <authorList>
            <person name="Babu N.S."/>
            <person name="Beckwith C.J."/>
            <person name="Beseler K.G."/>
            <person name="Brison A."/>
            <person name="Carone J.V."/>
            <person name="Caskin T.P."/>
            <person name="Diamond M."/>
            <person name="Durham M.E."/>
            <person name="Foxe J.M."/>
            <person name="Go M."/>
            <person name="Henderson B.A."/>
            <person name="Jones I.B."/>
            <person name="McGettigan J.A."/>
            <person name="Micheletti S.J."/>
            <person name="Nasrallah M.E."/>
            <person name="Ortiz D."/>
            <person name="Piller C.R."/>
            <person name="Privatt S.R."/>
            <person name="Schneider S.L."/>
            <person name="Sharp S."/>
            <person name="Smith T.C."/>
            <person name="Stanton J.D."/>
            <person name="Ullery H.E."/>
            <person name="Wilson R.J."/>
            <person name="Serrano M.G."/>
            <person name="Buck G."/>
            <person name="Lee V."/>
            <person name="Wang Y."/>
            <person name="Carvalho R."/>
            <person name="Voegtly L."/>
            <person name="Shi R."/>
            <person name="Duckworth R."/>
            <person name="Johnson A."/>
            <person name="Loviza R."/>
            <person name="Walstead R."/>
            <person name="Shah Z."/>
            <person name="Kiflezghi M."/>
            <person name="Wade K."/>
            <person name="Ball S.L."/>
            <person name="Bradley K.W."/>
            <person name="Asai D.J."/>
            <person name="Bowman C.A."/>
            <person name="Russell D.A."/>
            <person name="Pope W.H."/>
            <person name="Jacobs-Sera D."/>
            <person name="Hendrix R.W."/>
            <person name="Hatfull G.F."/>
        </authorList>
    </citation>
    <scope>NUCLEOTIDE SEQUENCE [LARGE SCALE GENOMIC DNA]</scope>
    <source>
        <strain evidence="7 8">DSM 27648</strain>
    </source>
</reference>
<evidence type="ECO:0000256" key="4">
    <source>
        <dbReference type="PROSITE-ProRule" id="PRU00169"/>
    </source>
</evidence>
<dbReference type="PRINTS" id="PR00344">
    <property type="entry name" value="BCTRLSENSOR"/>
</dbReference>
<dbReference type="STRING" id="1391654.AKJ09_03715"/>
<dbReference type="Pfam" id="PF13188">
    <property type="entry name" value="PAS_8"/>
    <property type="match status" value="1"/>
</dbReference>
<dbReference type="SUPFAM" id="SSF47384">
    <property type="entry name" value="Homodimeric domain of signal transducing histidine kinase"/>
    <property type="match status" value="1"/>
</dbReference>
<keyword evidence="3 4" id="KW-0597">Phosphoprotein</keyword>
<evidence type="ECO:0000256" key="2">
    <source>
        <dbReference type="ARBA" id="ARBA00012438"/>
    </source>
</evidence>
<dbReference type="OrthoDB" id="9779002at2"/>
<feature type="domain" description="Response regulatory" evidence="6">
    <location>
        <begin position="20"/>
        <end position="135"/>
    </location>
</feature>
<dbReference type="InterPro" id="IPR036097">
    <property type="entry name" value="HisK_dim/P_sf"/>
</dbReference>
<dbReference type="PROSITE" id="PS50110">
    <property type="entry name" value="RESPONSE_REGULATORY"/>
    <property type="match status" value="1"/>
</dbReference>
<dbReference type="SMART" id="SM00388">
    <property type="entry name" value="HisKA"/>
    <property type="match status" value="1"/>
</dbReference>
<dbReference type="SMART" id="SM00387">
    <property type="entry name" value="HATPase_c"/>
    <property type="match status" value="1"/>
</dbReference>
<dbReference type="PANTHER" id="PTHR43065:SF42">
    <property type="entry name" value="TWO-COMPONENT SENSOR PPRA"/>
    <property type="match status" value="1"/>
</dbReference>
<feature type="modified residue" description="4-aspartylphosphate" evidence="4">
    <location>
        <position position="70"/>
    </location>
</feature>
<dbReference type="SUPFAM" id="SSF55874">
    <property type="entry name" value="ATPase domain of HSP90 chaperone/DNA topoisomerase II/histidine kinase"/>
    <property type="match status" value="1"/>
</dbReference>
<dbReference type="RefSeq" id="WP_146648261.1">
    <property type="nucleotide sequence ID" value="NZ_CP012333.1"/>
</dbReference>
<dbReference type="Gene3D" id="3.40.50.2300">
    <property type="match status" value="1"/>
</dbReference>
<dbReference type="GO" id="GO:0000155">
    <property type="term" value="F:phosphorelay sensor kinase activity"/>
    <property type="evidence" value="ECO:0007669"/>
    <property type="project" value="InterPro"/>
</dbReference>
<dbReference type="InterPro" id="IPR011006">
    <property type="entry name" value="CheY-like_superfamily"/>
</dbReference>
<gene>
    <name evidence="7" type="ORF">AKJ09_03715</name>
</gene>
<feature type="domain" description="Histidine kinase" evidence="5">
    <location>
        <begin position="290"/>
        <end position="517"/>
    </location>
</feature>
<evidence type="ECO:0000313" key="7">
    <source>
        <dbReference type="EMBL" id="AKU97051.1"/>
    </source>
</evidence>
<dbReference type="InterPro" id="IPR000014">
    <property type="entry name" value="PAS"/>
</dbReference>
<dbReference type="InterPro" id="IPR003594">
    <property type="entry name" value="HATPase_dom"/>
</dbReference>
<dbReference type="SUPFAM" id="SSF52172">
    <property type="entry name" value="CheY-like"/>
    <property type="match status" value="1"/>
</dbReference>
<evidence type="ECO:0000313" key="8">
    <source>
        <dbReference type="Proteomes" id="UP000064967"/>
    </source>
</evidence>
<dbReference type="NCBIfam" id="TIGR00229">
    <property type="entry name" value="sensory_box"/>
    <property type="match status" value="1"/>
</dbReference>
<evidence type="ECO:0000256" key="1">
    <source>
        <dbReference type="ARBA" id="ARBA00000085"/>
    </source>
</evidence>
<keyword evidence="7" id="KW-0418">Kinase</keyword>
<dbReference type="InterPro" id="IPR035965">
    <property type="entry name" value="PAS-like_dom_sf"/>
</dbReference>
<dbReference type="Gene3D" id="3.30.450.20">
    <property type="entry name" value="PAS domain"/>
    <property type="match status" value="1"/>
</dbReference>
<dbReference type="PROSITE" id="PS50109">
    <property type="entry name" value="HIS_KIN"/>
    <property type="match status" value="1"/>
</dbReference>
<dbReference type="SUPFAM" id="SSF55785">
    <property type="entry name" value="PYP-like sensor domain (PAS domain)"/>
    <property type="match status" value="1"/>
</dbReference>
<dbReference type="AlphaFoldDB" id="A0A0K1PUJ7"/>
<evidence type="ECO:0000256" key="3">
    <source>
        <dbReference type="ARBA" id="ARBA00022553"/>
    </source>
</evidence>
<dbReference type="InterPro" id="IPR001789">
    <property type="entry name" value="Sig_transdc_resp-reg_receiver"/>
</dbReference>
<protein>
    <recommendedName>
        <fullName evidence="2">histidine kinase</fullName>
        <ecNumber evidence="2">2.7.13.3</ecNumber>
    </recommendedName>
</protein>
<sequence length="532" mass="58556">MIAKHPAFPTARQEPKRALRVLLVEDSEADAELVVQELSRAGFEVEAERVMTRANLERALERTWDVIVSDYSLPDMDAPAVLDAVRRRGEDVPFVLVSGELGEELAAHAMKLGAHDCLTKRNLRRLGPVVVRELAEHRARAERRRVEETRRQAEEGFRVIVENCADLVIVHRAGHILYANPQAVRVLGYDDGAIVVGKALSSFQAPRCVLRTEADDPPAPSDPGRAAAVEELWRRRDGSLVAVDVLRHTVIFEGERATVDLARDMTKRNQLAASMVEMDRMATIGTLAAGVAHEINNPLAYVLANLEFISAEIKALVEELPSGANERSKERAVDLQQALADAIDGAGRVRDAVKDLRTFSRGAERRHDAVDVHKVLDSALRMAAVQLRQRTTTVRDYGDVPPVRGDESSLGQVFLNLIIDAAHAMSEGTPTTNRLELRTRLEGGYVIVEVSDTGRGIPREELPRLFDPFLPEGTREGRPGFGLAVGHRIVNSLGGDIAVESELGRGTKFTVRLPSRMVAGERPPPPRRSLRG</sequence>
<dbReference type="EC" id="2.7.13.3" evidence="2"/>
<evidence type="ECO:0000259" key="6">
    <source>
        <dbReference type="PROSITE" id="PS50110"/>
    </source>
</evidence>
<dbReference type="InterPro" id="IPR036890">
    <property type="entry name" value="HATPase_C_sf"/>
</dbReference>
<dbReference type="InterPro" id="IPR003661">
    <property type="entry name" value="HisK_dim/P_dom"/>
</dbReference>
<dbReference type="Gene3D" id="1.10.287.130">
    <property type="match status" value="1"/>
</dbReference>
<dbReference type="Pfam" id="PF02518">
    <property type="entry name" value="HATPase_c"/>
    <property type="match status" value="1"/>
</dbReference>
<proteinExistence type="predicted"/>
<dbReference type="CDD" id="cd00082">
    <property type="entry name" value="HisKA"/>
    <property type="match status" value="1"/>
</dbReference>
<dbReference type="Proteomes" id="UP000064967">
    <property type="component" value="Chromosome"/>
</dbReference>
<dbReference type="CDD" id="cd00156">
    <property type="entry name" value="REC"/>
    <property type="match status" value="1"/>
</dbReference>
<name>A0A0K1PUJ7_9BACT</name>